<proteinExistence type="predicted"/>
<dbReference type="EMBL" id="CP016027">
    <property type="protein sequence ID" value="ANJ67408.1"/>
    <property type="molecule type" value="Genomic_DNA"/>
</dbReference>
<evidence type="ECO:0000256" key="2">
    <source>
        <dbReference type="SAM" id="SignalP"/>
    </source>
</evidence>
<dbReference type="AlphaFoldDB" id="A0A191ZHT4"/>
<keyword evidence="2" id="KW-0732">Signal</keyword>
<feature type="chain" id="PRO_5008250398" description="DUF4124 domain-containing protein" evidence="2">
    <location>
        <begin position="33"/>
        <end position="204"/>
    </location>
</feature>
<dbReference type="KEGG" id="haz:A9404_08460"/>
<evidence type="ECO:0000259" key="3">
    <source>
        <dbReference type="Pfam" id="PF13511"/>
    </source>
</evidence>
<reference evidence="4 5" key="1">
    <citation type="submission" date="2016-06" db="EMBL/GenBank/DDBJ databases">
        <title>Insight into the functional genes involving in sulfur oxidation in Pearl River water.</title>
        <authorList>
            <person name="Luo J."/>
            <person name="Tan X."/>
            <person name="Lin W."/>
        </authorList>
    </citation>
    <scope>NUCLEOTIDE SEQUENCE [LARGE SCALE GENOMIC DNA]</scope>
    <source>
        <strain evidence="4 5">LS2</strain>
    </source>
</reference>
<protein>
    <recommendedName>
        <fullName evidence="3">DUF4124 domain-containing protein</fullName>
    </recommendedName>
</protein>
<keyword evidence="1" id="KW-0175">Coiled coil</keyword>
<dbReference type="RefSeq" id="WP_066100209.1">
    <property type="nucleotide sequence ID" value="NZ_CP016027.1"/>
</dbReference>
<accession>A0A191ZHT4</accession>
<dbReference type="STRING" id="1860122.A9404_08460"/>
<feature type="signal peptide" evidence="2">
    <location>
        <begin position="1"/>
        <end position="32"/>
    </location>
</feature>
<evidence type="ECO:0000256" key="1">
    <source>
        <dbReference type="SAM" id="Coils"/>
    </source>
</evidence>
<sequence length="204" mass="22707">MQKTFATSKCLRCAALLAGLMGLILSPLVAEAELYRWTTPDGRLHYGDNMPSGQAAHGYDIINPATGAVIRHIDRAKTPEELAAAAAEERKREEAAKAAEEQAQKDRVLLQLYASRADIERARSQRLAEVNAQIKQVEDALKRADVRARSDQPSEVASANRDIVQLRKNLAELYGVREDVTRQFDHDLKRFDELKGARKAGSDR</sequence>
<feature type="domain" description="DUF4124" evidence="3">
    <location>
        <begin position="23"/>
        <end position="88"/>
    </location>
</feature>
<gene>
    <name evidence="4" type="ORF">A9404_08460</name>
</gene>
<evidence type="ECO:0000313" key="4">
    <source>
        <dbReference type="EMBL" id="ANJ67408.1"/>
    </source>
</evidence>
<dbReference type="Pfam" id="PF13511">
    <property type="entry name" value="DUF4124"/>
    <property type="match status" value="1"/>
</dbReference>
<organism evidence="4 5">
    <name type="scientific">Halothiobacillus diazotrophicus</name>
    <dbReference type="NCBI Taxonomy" id="1860122"/>
    <lineage>
        <taxon>Bacteria</taxon>
        <taxon>Pseudomonadati</taxon>
        <taxon>Pseudomonadota</taxon>
        <taxon>Gammaproteobacteria</taxon>
        <taxon>Chromatiales</taxon>
        <taxon>Halothiobacillaceae</taxon>
        <taxon>Halothiobacillus</taxon>
    </lineage>
</organism>
<keyword evidence="5" id="KW-1185">Reference proteome</keyword>
<dbReference type="InterPro" id="IPR025392">
    <property type="entry name" value="DUF4124"/>
</dbReference>
<name>A0A191ZHT4_9GAMM</name>
<dbReference type="Proteomes" id="UP000078596">
    <property type="component" value="Chromosome"/>
</dbReference>
<evidence type="ECO:0000313" key="5">
    <source>
        <dbReference type="Proteomes" id="UP000078596"/>
    </source>
</evidence>
<feature type="coiled-coil region" evidence="1">
    <location>
        <begin position="82"/>
        <end position="147"/>
    </location>
</feature>